<keyword evidence="2" id="KW-0812">Transmembrane</keyword>
<dbReference type="InterPro" id="IPR003423">
    <property type="entry name" value="OMP_efflux"/>
</dbReference>
<name>A0A1I0RTC4_9BACT</name>
<accession>A0A1I0RTC4</accession>
<dbReference type="NCBIfam" id="TIGR01845">
    <property type="entry name" value="outer_NodT"/>
    <property type="match status" value="1"/>
</dbReference>
<dbReference type="PROSITE" id="PS51257">
    <property type="entry name" value="PROKAR_LIPOPROTEIN"/>
    <property type="match status" value="1"/>
</dbReference>
<gene>
    <name evidence="3" type="ORF">SAMN04488122_3351</name>
</gene>
<keyword evidence="2 3" id="KW-0449">Lipoprotein</keyword>
<keyword evidence="2" id="KW-0472">Membrane</keyword>
<dbReference type="Gene3D" id="1.20.1600.10">
    <property type="entry name" value="Outer membrane efflux proteins (OEP)"/>
    <property type="match status" value="1"/>
</dbReference>
<dbReference type="Proteomes" id="UP000199310">
    <property type="component" value="Unassembled WGS sequence"/>
</dbReference>
<reference evidence="4" key="1">
    <citation type="submission" date="2016-10" db="EMBL/GenBank/DDBJ databases">
        <authorList>
            <person name="Varghese N."/>
            <person name="Submissions S."/>
        </authorList>
    </citation>
    <scope>NUCLEOTIDE SEQUENCE [LARGE SCALE GENOMIC DNA]</scope>
    <source>
        <strain evidence="4">DSM 3695</strain>
    </source>
</reference>
<proteinExistence type="inferred from homology"/>
<dbReference type="AlphaFoldDB" id="A0A1I0RTC4"/>
<protein>
    <submittedName>
        <fullName evidence="3">Efflux transporter, outer membrane factor (OMF) lipoprotein, NodT family</fullName>
    </submittedName>
</protein>
<comment type="similarity">
    <text evidence="1 2">Belongs to the outer membrane factor (OMF) (TC 1.B.17) family.</text>
</comment>
<dbReference type="EMBL" id="FOJG01000001">
    <property type="protein sequence ID" value="SEW44594.1"/>
    <property type="molecule type" value="Genomic_DNA"/>
</dbReference>
<dbReference type="Gene3D" id="2.20.200.10">
    <property type="entry name" value="Outer membrane efflux proteins (OEP)"/>
    <property type="match status" value="1"/>
</dbReference>
<dbReference type="InterPro" id="IPR010131">
    <property type="entry name" value="MdtP/NodT-like"/>
</dbReference>
<dbReference type="GO" id="GO:0015562">
    <property type="term" value="F:efflux transmembrane transporter activity"/>
    <property type="evidence" value="ECO:0007669"/>
    <property type="project" value="InterPro"/>
</dbReference>
<evidence type="ECO:0000313" key="4">
    <source>
        <dbReference type="Proteomes" id="UP000199310"/>
    </source>
</evidence>
<dbReference type="GO" id="GO:0005886">
    <property type="term" value="C:plasma membrane"/>
    <property type="evidence" value="ECO:0007669"/>
    <property type="project" value="UniProtKB-SubCell"/>
</dbReference>
<evidence type="ECO:0000256" key="1">
    <source>
        <dbReference type="ARBA" id="ARBA00007613"/>
    </source>
</evidence>
<keyword evidence="2" id="KW-1134">Transmembrane beta strand</keyword>
<dbReference type="PANTHER" id="PTHR30203">
    <property type="entry name" value="OUTER MEMBRANE CATION EFFLUX PROTEIN"/>
    <property type="match status" value="1"/>
</dbReference>
<dbReference type="OrthoDB" id="9770517at2"/>
<evidence type="ECO:0000256" key="2">
    <source>
        <dbReference type="RuleBase" id="RU362097"/>
    </source>
</evidence>
<dbReference type="PANTHER" id="PTHR30203:SF33">
    <property type="entry name" value="BLR4455 PROTEIN"/>
    <property type="match status" value="1"/>
</dbReference>
<dbReference type="RefSeq" id="WP_089896589.1">
    <property type="nucleotide sequence ID" value="NZ_FOJG01000001.1"/>
</dbReference>
<keyword evidence="4" id="KW-1185">Reference proteome</keyword>
<organism evidence="3 4">
    <name type="scientific">Chitinophaga arvensicola</name>
    <dbReference type="NCBI Taxonomy" id="29529"/>
    <lineage>
        <taxon>Bacteria</taxon>
        <taxon>Pseudomonadati</taxon>
        <taxon>Bacteroidota</taxon>
        <taxon>Chitinophagia</taxon>
        <taxon>Chitinophagales</taxon>
        <taxon>Chitinophagaceae</taxon>
        <taxon>Chitinophaga</taxon>
    </lineage>
</organism>
<dbReference type="SUPFAM" id="SSF56954">
    <property type="entry name" value="Outer membrane efflux proteins (OEP)"/>
    <property type="match status" value="1"/>
</dbReference>
<dbReference type="STRING" id="29529.SAMN04488122_3351"/>
<comment type="subcellular location">
    <subcellularLocation>
        <location evidence="2">Cell membrane</location>
        <topology evidence="2">Lipid-anchor</topology>
    </subcellularLocation>
</comment>
<keyword evidence="2" id="KW-0564">Palmitate</keyword>
<evidence type="ECO:0000313" key="3">
    <source>
        <dbReference type="EMBL" id="SEW44594.1"/>
    </source>
</evidence>
<dbReference type="Pfam" id="PF02321">
    <property type="entry name" value="OEP"/>
    <property type="match status" value="2"/>
</dbReference>
<sequence>MNKHISLFLTVAMFGSIVTGCRVGKEYSRPVTPLPEQYRSATLPADSNNIGLLPVKTFFSDPVLQTLIDSALARNFDLQVALKNVAAAAQTARQARAGALPELNLQVQATRNWPSKHSLNGSLSEQFIGTKYMDDYNANLSLSWDVIAWGKISRLKEAALASYLQTTEASKAVQTRLVSDVAQGYYNLLMLDKQMEIAEKNLALTDSTLHMMQLQFTSGQITTLAIEQTEAQRQVAAALVPKIEQEIAIQENALRILTGDLPGNITRSSRLNDIRFDMPLAAGVPAAILTQRPDVHAAELAVKAANAKAGAAQAAMYPALNITASAGVNSFKASNWLNIPGSLFETVGGSLTQPIFQRRKLKTDWETAKIDWEKSAFEFKKSVLTAVGEVSDALVKIDKLQSQQAITQVRVEKLQSATRNAGLLFQSGMATYLEVITAQSNVLQSELDLAALQRDQLSAVVDLYRSLGGGWK</sequence>